<evidence type="ECO:0000313" key="1">
    <source>
        <dbReference type="EMBL" id="SVB65504.1"/>
    </source>
</evidence>
<protein>
    <submittedName>
        <fullName evidence="1">Uncharacterized protein</fullName>
    </submittedName>
</protein>
<accession>A0A382FT05</accession>
<dbReference type="EMBL" id="UINC01051392">
    <property type="protein sequence ID" value="SVB65504.1"/>
    <property type="molecule type" value="Genomic_DNA"/>
</dbReference>
<sequence>GVDVSAALIYRPLFIQNIVFRLSGAVLFADDGFNDLFASSADTDSSSEELYYSVLGNFILTF</sequence>
<organism evidence="1">
    <name type="scientific">marine metagenome</name>
    <dbReference type="NCBI Taxonomy" id="408172"/>
    <lineage>
        <taxon>unclassified sequences</taxon>
        <taxon>metagenomes</taxon>
        <taxon>ecological metagenomes</taxon>
    </lineage>
</organism>
<feature type="non-terminal residue" evidence="1">
    <location>
        <position position="1"/>
    </location>
</feature>
<gene>
    <name evidence="1" type="ORF">METZ01_LOCUS218358</name>
</gene>
<proteinExistence type="predicted"/>
<reference evidence="1" key="1">
    <citation type="submission" date="2018-05" db="EMBL/GenBank/DDBJ databases">
        <authorList>
            <person name="Lanie J.A."/>
            <person name="Ng W.-L."/>
            <person name="Kazmierczak K.M."/>
            <person name="Andrzejewski T.M."/>
            <person name="Davidsen T.M."/>
            <person name="Wayne K.J."/>
            <person name="Tettelin H."/>
            <person name="Glass J.I."/>
            <person name="Rusch D."/>
            <person name="Podicherti R."/>
            <person name="Tsui H.-C.T."/>
            <person name="Winkler M.E."/>
        </authorList>
    </citation>
    <scope>NUCLEOTIDE SEQUENCE</scope>
</reference>
<dbReference type="AlphaFoldDB" id="A0A382FT05"/>
<name>A0A382FT05_9ZZZZ</name>